<evidence type="ECO:0000256" key="1">
    <source>
        <dbReference type="SAM" id="SignalP"/>
    </source>
</evidence>
<evidence type="ECO:0000313" key="2">
    <source>
        <dbReference type="EMBL" id="KAF4460721.1"/>
    </source>
</evidence>
<dbReference type="OrthoDB" id="5230873at2759"/>
<comment type="caution">
    <text evidence="2">The sequence shown here is derived from an EMBL/GenBank/DDBJ whole genome shotgun (WGS) entry which is preliminary data.</text>
</comment>
<dbReference type="Proteomes" id="UP000554235">
    <property type="component" value="Unassembled WGS sequence"/>
</dbReference>
<keyword evidence="1" id="KW-0732">Signal</keyword>
<organism evidence="2 3">
    <name type="scientific">Fusarium albosuccineum</name>
    <dbReference type="NCBI Taxonomy" id="1237068"/>
    <lineage>
        <taxon>Eukaryota</taxon>
        <taxon>Fungi</taxon>
        <taxon>Dikarya</taxon>
        <taxon>Ascomycota</taxon>
        <taxon>Pezizomycotina</taxon>
        <taxon>Sordariomycetes</taxon>
        <taxon>Hypocreomycetidae</taxon>
        <taxon>Hypocreales</taxon>
        <taxon>Nectriaceae</taxon>
        <taxon>Fusarium</taxon>
        <taxon>Fusarium decemcellulare species complex</taxon>
    </lineage>
</organism>
<proteinExistence type="predicted"/>
<gene>
    <name evidence="2" type="ORF">FALBO_12490</name>
</gene>
<dbReference type="EMBL" id="JAADYS010001871">
    <property type="protein sequence ID" value="KAF4460721.1"/>
    <property type="molecule type" value="Genomic_DNA"/>
</dbReference>
<sequence>MRVTEFLLLSLAAATPVTCASASKPDGPFQLYAYGDDVGGLVLFSDGERVYAGEHSLMDNAQAAPIIIAADDGQWSCSPNTTAVVDDTQPTWSNLTFAIPGTAAASHDVQLLNATRNGTSDMVTDGFSFYGAIAFATNNGAMVSQWQGIPSRIDGVYSLQWNNTEETDGAVIFTLKATKPTSA</sequence>
<dbReference type="AlphaFoldDB" id="A0A8H4L2A6"/>
<feature type="signal peptide" evidence="1">
    <location>
        <begin position="1"/>
        <end position="22"/>
    </location>
</feature>
<accession>A0A8H4L2A6</accession>
<reference evidence="2 3" key="1">
    <citation type="submission" date="2020-01" db="EMBL/GenBank/DDBJ databases">
        <title>Identification and distribution of gene clusters putatively required for synthesis of sphingolipid metabolism inhibitors in phylogenetically diverse species of the filamentous fungus Fusarium.</title>
        <authorList>
            <person name="Kim H.-S."/>
            <person name="Busman M."/>
            <person name="Brown D.W."/>
            <person name="Divon H."/>
            <person name="Uhlig S."/>
            <person name="Proctor R.H."/>
        </authorList>
    </citation>
    <scope>NUCLEOTIDE SEQUENCE [LARGE SCALE GENOMIC DNA]</scope>
    <source>
        <strain evidence="2 3">NRRL 20459</strain>
    </source>
</reference>
<evidence type="ECO:0000313" key="3">
    <source>
        <dbReference type="Proteomes" id="UP000554235"/>
    </source>
</evidence>
<keyword evidence="3" id="KW-1185">Reference proteome</keyword>
<feature type="chain" id="PRO_5034252831" evidence="1">
    <location>
        <begin position="23"/>
        <end position="183"/>
    </location>
</feature>
<protein>
    <submittedName>
        <fullName evidence="2">Uncharacterized protein</fullName>
    </submittedName>
</protein>
<name>A0A8H4L2A6_9HYPO</name>